<protein>
    <submittedName>
        <fullName evidence="1">Uncharacterized protein</fullName>
    </submittedName>
</protein>
<organism evidence="1 2">
    <name type="scientific">Cenarchaeum symbiosum (strain A)</name>
    <dbReference type="NCBI Taxonomy" id="414004"/>
    <lineage>
        <taxon>Archaea</taxon>
        <taxon>Nitrososphaerota</taxon>
        <taxon>Candidatus Cenarchaeales</taxon>
        <taxon>Candidatus Cenarchaeaceae</taxon>
        <taxon>Candidatus Cenarchaeum</taxon>
    </lineage>
</organism>
<dbReference type="EnsemblBacteria" id="ABK77629">
    <property type="protein sequence ID" value="ABK77629"/>
    <property type="gene ID" value="CENSYa_0997"/>
</dbReference>
<dbReference type="AlphaFoldDB" id="A0RWB2"/>
<evidence type="ECO:0000313" key="2">
    <source>
        <dbReference type="Proteomes" id="UP000000758"/>
    </source>
</evidence>
<accession>A0RWB2</accession>
<name>A0RWB2_CENSY</name>
<evidence type="ECO:0000313" key="1">
    <source>
        <dbReference type="EMBL" id="ABK77629.1"/>
    </source>
</evidence>
<gene>
    <name evidence="1" type="ordered locus">CENSYa_0997</name>
</gene>
<dbReference type="STRING" id="414004.CENSYa_0997"/>
<reference evidence="1 2" key="1">
    <citation type="journal article" date="2006" name="Proc. Natl. Acad. Sci. U.S.A.">
        <title>Genomic analysis of the uncultivated marine crenarchaeote Cenarchaeum symbiosum.</title>
        <authorList>
            <person name="Hallam S.J."/>
            <person name="Konstantinidis K.T."/>
            <person name="Putnam N."/>
            <person name="Schleper C."/>
            <person name="Watanabe Y."/>
            <person name="Sugahara J."/>
            <person name="Preston C."/>
            <person name="de la Torre J."/>
            <person name="Richardson P.M."/>
            <person name="DeLong E.F."/>
        </authorList>
    </citation>
    <scope>NUCLEOTIDE SEQUENCE [LARGE SCALE GENOMIC DNA]</scope>
    <source>
        <strain evidence="2">A</strain>
    </source>
</reference>
<dbReference type="HOGENOM" id="CLU_2968279_0_0_2"/>
<proteinExistence type="predicted"/>
<dbReference type="EMBL" id="DP000238">
    <property type="protein sequence ID" value="ABK77629.1"/>
    <property type="molecule type" value="Genomic_DNA"/>
</dbReference>
<dbReference type="KEGG" id="csy:CENSYa_0997"/>
<sequence>MPTWTSPLGVNIIITCYGYPGYSRWSQAALSWDQRDAVRAPVAPGGVAEEKLIGITSA</sequence>
<dbReference type="Proteomes" id="UP000000758">
    <property type="component" value="Chromosome"/>
</dbReference>
<keyword evidence="2" id="KW-1185">Reference proteome</keyword>